<protein>
    <submittedName>
        <fullName evidence="1">Uncharacterized protein</fullName>
    </submittedName>
</protein>
<dbReference type="EMBL" id="JALNTZ010000009">
    <property type="protein sequence ID" value="KAJ3641457.1"/>
    <property type="molecule type" value="Genomic_DNA"/>
</dbReference>
<dbReference type="Proteomes" id="UP001168821">
    <property type="component" value="Unassembled WGS sequence"/>
</dbReference>
<evidence type="ECO:0000313" key="2">
    <source>
        <dbReference type="Proteomes" id="UP001168821"/>
    </source>
</evidence>
<keyword evidence="2" id="KW-1185">Reference proteome</keyword>
<organism evidence="1 2">
    <name type="scientific">Zophobas morio</name>
    <dbReference type="NCBI Taxonomy" id="2755281"/>
    <lineage>
        <taxon>Eukaryota</taxon>
        <taxon>Metazoa</taxon>
        <taxon>Ecdysozoa</taxon>
        <taxon>Arthropoda</taxon>
        <taxon>Hexapoda</taxon>
        <taxon>Insecta</taxon>
        <taxon>Pterygota</taxon>
        <taxon>Neoptera</taxon>
        <taxon>Endopterygota</taxon>
        <taxon>Coleoptera</taxon>
        <taxon>Polyphaga</taxon>
        <taxon>Cucujiformia</taxon>
        <taxon>Tenebrionidae</taxon>
        <taxon>Zophobas</taxon>
    </lineage>
</organism>
<gene>
    <name evidence="1" type="ORF">Zmor_027964</name>
</gene>
<evidence type="ECO:0000313" key="1">
    <source>
        <dbReference type="EMBL" id="KAJ3641457.1"/>
    </source>
</evidence>
<dbReference type="AlphaFoldDB" id="A0AA38HRX6"/>
<sequence>MPMGEIVCRLYSSTRVVFVDFTLTEFVEFSNKTSRKVAEIGDQVQVRRNLCTLRNYNVILCRNKIVMFEPILPTTGHFLFVPAQAINEILTTRLFIINILRQQQNHIKTCWPDYDVFVVDVAQHIRVNKDDDFDVAMLKVIRDKYQCNGILFEMRCKLYFSIRSHVYEILDRWG</sequence>
<proteinExistence type="predicted"/>
<accession>A0AA38HRX6</accession>
<reference evidence="1" key="1">
    <citation type="journal article" date="2023" name="G3 (Bethesda)">
        <title>Whole genome assemblies of Zophobas morio and Tenebrio molitor.</title>
        <authorList>
            <person name="Kaur S."/>
            <person name="Stinson S.A."/>
            <person name="diCenzo G.C."/>
        </authorList>
    </citation>
    <scope>NUCLEOTIDE SEQUENCE</scope>
    <source>
        <strain evidence="1">QUZm001</strain>
    </source>
</reference>
<comment type="caution">
    <text evidence="1">The sequence shown here is derived from an EMBL/GenBank/DDBJ whole genome shotgun (WGS) entry which is preliminary data.</text>
</comment>
<name>A0AA38HRX6_9CUCU</name>